<protein>
    <submittedName>
        <fullName evidence="3">Monooxygenase (Luciferase-like)</fullName>
    </submittedName>
</protein>
<dbReference type="EMBL" id="BMMH01000003">
    <property type="protein sequence ID" value="GGL06933.1"/>
    <property type="molecule type" value="Genomic_DNA"/>
</dbReference>
<evidence type="ECO:0000313" key="4">
    <source>
        <dbReference type="Proteomes" id="UP000638263"/>
    </source>
</evidence>
<dbReference type="InterPro" id="IPR036661">
    <property type="entry name" value="Luciferase-like_sf"/>
</dbReference>
<accession>A0A917RGN1</accession>
<comment type="caution">
    <text evidence="3">The sequence shown here is derived from an EMBL/GenBank/DDBJ whole genome shotgun (WGS) entry which is preliminary data.</text>
</comment>
<dbReference type="InterPro" id="IPR019910">
    <property type="entry name" value="Lucif-like_OxRdtase_MSMEG_4879"/>
</dbReference>
<dbReference type="RefSeq" id="WP_058854235.1">
    <property type="nucleotide sequence ID" value="NZ_BMMH01000003.1"/>
</dbReference>
<dbReference type="GO" id="GO:0016705">
    <property type="term" value="F:oxidoreductase activity, acting on paired donors, with incorporation or reduction of molecular oxygen"/>
    <property type="evidence" value="ECO:0007669"/>
    <property type="project" value="InterPro"/>
</dbReference>
<sequence length="314" mass="32862">MPLSAPIGIALGPRPDAPNVVDDVIDRARLLQRVGLDRAWFAQRFDFDSLSLSAVVGAAVPGLHVGTSVVPINPRHPLVVASQAQTAHAASHRRFTLGLGLGARALEEPAFGITTERPIRRLREYLTVLRSILTTGTVDFAGETVTAAPPLPAAVAGGDSPDIVVAAMGPQALAAAGELADGIVPFLAGPRTLDSDIVPRVERAARDAGRPRPRVIAGVAVVVTDDPDRARARAAEQMAFYDAIPSYRAVLDREGVATAAELAVIGTEAEVEAQLRRYVAAGATELLVTQTELGGYADELTTWRFLGALGGIPA</sequence>
<dbReference type="Pfam" id="PF00296">
    <property type="entry name" value="Bac_luciferase"/>
    <property type="match status" value="1"/>
</dbReference>
<name>A0A917RGN1_9NOCA</name>
<dbReference type="Proteomes" id="UP000638263">
    <property type="component" value="Unassembled WGS sequence"/>
</dbReference>
<evidence type="ECO:0000313" key="3">
    <source>
        <dbReference type="EMBL" id="GGL06933.1"/>
    </source>
</evidence>
<keyword evidence="3" id="KW-0503">Monooxygenase</keyword>
<evidence type="ECO:0000256" key="1">
    <source>
        <dbReference type="ARBA" id="ARBA00023002"/>
    </source>
</evidence>
<dbReference type="PANTHER" id="PTHR43244">
    <property type="match status" value="1"/>
</dbReference>
<dbReference type="AlphaFoldDB" id="A0A917RGN1"/>
<reference evidence="3" key="2">
    <citation type="submission" date="2020-09" db="EMBL/GenBank/DDBJ databases">
        <authorList>
            <person name="Sun Q."/>
            <person name="Zhou Y."/>
        </authorList>
    </citation>
    <scope>NUCLEOTIDE SEQUENCE</scope>
    <source>
        <strain evidence="3">CGMCC 4.3508</strain>
    </source>
</reference>
<organism evidence="3 4">
    <name type="scientific">Nocardia jinanensis</name>
    <dbReference type="NCBI Taxonomy" id="382504"/>
    <lineage>
        <taxon>Bacteria</taxon>
        <taxon>Bacillati</taxon>
        <taxon>Actinomycetota</taxon>
        <taxon>Actinomycetes</taxon>
        <taxon>Mycobacteriales</taxon>
        <taxon>Nocardiaceae</taxon>
        <taxon>Nocardia</taxon>
    </lineage>
</organism>
<keyword evidence="1" id="KW-0560">Oxidoreductase</keyword>
<dbReference type="NCBIfam" id="TIGR03564">
    <property type="entry name" value="F420_MSMEG_4879"/>
    <property type="match status" value="1"/>
</dbReference>
<dbReference type="InterPro" id="IPR011251">
    <property type="entry name" value="Luciferase-like_dom"/>
</dbReference>
<keyword evidence="4" id="KW-1185">Reference proteome</keyword>
<evidence type="ECO:0000259" key="2">
    <source>
        <dbReference type="Pfam" id="PF00296"/>
    </source>
</evidence>
<dbReference type="GO" id="GO:0004497">
    <property type="term" value="F:monooxygenase activity"/>
    <property type="evidence" value="ECO:0007669"/>
    <property type="project" value="UniProtKB-KW"/>
</dbReference>
<feature type="domain" description="Luciferase-like" evidence="2">
    <location>
        <begin position="11"/>
        <end position="284"/>
    </location>
</feature>
<dbReference type="PANTHER" id="PTHR43244:SF1">
    <property type="entry name" value="5,10-METHYLENETETRAHYDROMETHANOPTERIN REDUCTASE"/>
    <property type="match status" value="1"/>
</dbReference>
<dbReference type="Gene3D" id="3.20.20.30">
    <property type="entry name" value="Luciferase-like domain"/>
    <property type="match status" value="1"/>
</dbReference>
<dbReference type="SUPFAM" id="SSF51679">
    <property type="entry name" value="Bacterial luciferase-like"/>
    <property type="match status" value="1"/>
</dbReference>
<dbReference type="InterPro" id="IPR050564">
    <property type="entry name" value="F420-G6PD/mer"/>
</dbReference>
<gene>
    <name evidence="3" type="ORF">GCM10011588_21690</name>
</gene>
<proteinExistence type="predicted"/>
<reference evidence="3" key="1">
    <citation type="journal article" date="2014" name="Int. J. Syst. Evol. Microbiol.">
        <title>Complete genome sequence of Corynebacterium casei LMG S-19264T (=DSM 44701T), isolated from a smear-ripened cheese.</title>
        <authorList>
            <consortium name="US DOE Joint Genome Institute (JGI-PGF)"/>
            <person name="Walter F."/>
            <person name="Albersmeier A."/>
            <person name="Kalinowski J."/>
            <person name="Ruckert C."/>
        </authorList>
    </citation>
    <scope>NUCLEOTIDE SEQUENCE</scope>
    <source>
        <strain evidence="3">CGMCC 4.3508</strain>
    </source>
</reference>